<dbReference type="Proteomes" id="UP000828390">
    <property type="component" value="Unassembled WGS sequence"/>
</dbReference>
<accession>A0A9D4QQQ5</accession>
<name>A0A9D4QQQ5_DREPO</name>
<proteinExistence type="predicted"/>
<sequence>MHGPFCAGGVCVNDPDANCEMLGRQVCEGALLDFGRLKCPQYCELCWNSSVPRSSKRTIVVVPTTLPIGGIIYYLV</sequence>
<gene>
    <name evidence="1" type="ORF">DPMN_112525</name>
</gene>
<dbReference type="AlphaFoldDB" id="A0A9D4QQQ5"/>
<evidence type="ECO:0000313" key="1">
    <source>
        <dbReference type="EMBL" id="KAH3839102.1"/>
    </source>
</evidence>
<protein>
    <recommendedName>
        <fullName evidence="3">ShKT domain-containing protein</fullName>
    </recommendedName>
</protein>
<reference evidence="1" key="1">
    <citation type="journal article" date="2019" name="bioRxiv">
        <title>The Genome of the Zebra Mussel, Dreissena polymorpha: A Resource for Invasive Species Research.</title>
        <authorList>
            <person name="McCartney M.A."/>
            <person name="Auch B."/>
            <person name="Kono T."/>
            <person name="Mallez S."/>
            <person name="Zhang Y."/>
            <person name="Obille A."/>
            <person name="Becker A."/>
            <person name="Abrahante J.E."/>
            <person name="Garbe J."/>
            <person name="Badalamenti J.P."/>
            <person name="Herman A."/>
            <person name="Mangelson H."/>
            <person name="Liachko I."/>
            <person name="Sullivan S."/>
            <person name="Sone E.D."/>
            <person name="Koren S."/>
            <person name="Silverstein K.A.T."/>
            <person name="Beckman K.B."/>
            <person name="Gohl D.M."/>
        </authorList>
    </citation>
    <scope>NUCLEOTIDE SEQUENCE</scope>
    <source>
        <strain evidence="1">Duluth1</strain>
        <tissue evidence="1">Whole animal</tissue>
    </source>
</reference>
<comment type="caution">
    <text evidence="1">The sequence shown here is derived from an EMBL/GenBank/DDBJ whole genome shotgun (WGS) entry which is preliminary data.</text>
</comment>
<reference evidence="1" key="2">
    <citation type="submission" date="2020-11" db="EMBL/GenBank/DDBJ databases">
        <authorList>
            <person name="McCartney M.A."/>
            <person name="Auch B."/>
            <person name="Kono T."/>
            <person name="Mallez S."/>
            <person name="Becker A."/>
            <person name="Gohl D.M."/>
            <person name="Silverstein K.A.T."/>
            <person name="Koren S."/>
            <person name="Bechman K.B."/>
            <person name="Herman A."/>
            <person name="Abrahante J.E."/>
            <person name="Garbe J."/>
        </authorList>
    </citation>
    <scope>NUCLEOTIDE SEQUENCE</scope>
    <source>
        <strain evidence="1">Duluth1</strain>
        <tissue evidence="1">Whole animal</tissue>
    </source>
</reference>
<organism evidence="1 2">
    <name type="scientific">Dreissena polymorpha</name>
    <name type="common">Zebra mussel</name>
    <name type="synonym">Mytilus polymorpha</name>
    <dbReference type="NCBI Taxonomy" id="45954"/>
    <lineage>
        <taxon>Eukaryota</taxon>
        <taxon>Metazoa</taxon>
        <taxon>Spiralia</taxon>
        <taxon>Lophotrochozoa</taxon>
        <taxon>Mollusca</taxon>
        <taxon>Bivalvia</taxon>
        <taxon>Autobranchia</taxon>
        <taxon>Heteroconchia</taxon>
        <taxon>Euheterodonta</taxon>
        <taxon>Imparidentia</taxon>
        <taxon>Neoheterodontei</taxon>
        <taxon>Myida</taxon>
        <taxon>Dreissenoidea</taxon>
        <taxon>Dreissenidae</taxon>
        <taxon>Dreissena</taxon>
    </lineage>
</organism>
<keyword evidence="2" id="KW-1185">Reference proteome</keyword>
<evidence type="ECO:0000313" key="2">
    <source>
        <dbReference type="Proteomes" id="UP000828390"/>
    </source>
</evidence>
<evidence type="ECO:0008006" key="3">
    <source>
        <dbReference type="Google" id="ProtNLM"/>
    </source>
</evidence>
<dbReference type="EMBL" id="JAIWYP010000004">
    <property type="protein sequence ID" value="KAH3839102.1"/>
    <property type="molecule type" value="Genomic_DNA"/>
</dbReference>